<gene>
    <name evidence="8" type="ORF">DN730_00850</name>
</gene>
<protein>
    <submittedName>
        <fullName evidence="8">DedA family protein</fullName>
    </submittedName>
</protein>
<feature type="transmembrane region" description="Helical" evidence="6">
    <location>
        <begin position="101"/>
        <end position="125"/>
    </location>
</feature>
<keyword evidence="3 6" id="KW-0812">Transmembrane</keyword>
<dbReference type="InterPro" id="IPR051311">
    <property type="entry name" value="DedA_domain"/>
</dbReference>
<feature type="transmembrane region" description="Helical" evidence="6">
    <location>
        <begin position="16"/>
        <end position="43"/>
    </location>
</feature>
<organism evidence="8 9">
    <name type="scientific">Marinomonas piezotolerans</name>
    <dbReference type="NCBI Taxonomy" id="2213058"/>
    <lineage>
        <taxon>Bacteria</taxon>
        <taxon>Pseudomonadati</taxon>
        <taxon>Pseudomonadota</taxon>
        <taxon>Gammaproteobacteria</taxon>
        <taxon>Oceanospirillales</taxon>
        <taxon>Oceanospirillaceae</taxon>
        <taxon>Marinomonas</taxon>
    </lineage>
</organism>
<dbReference type="EMBL" id="QKRA01000001">
    <property type="protein sequence ID" value="RDL45632.1"/>
    <property type="molecule type" value="Genomic_DNA"/>
</dbReference>
<accession>A0A370UCW5</accession>
<keyword evidence="5 6" id="KW-0472">Membrane</keyword>
<sequence>MIDHFLQELSSGHHTIWFFIVGIILLSYLLEDLAIVTAASLAAQDKLPISLAMIAIAFGIITGDAGLYYLGLIARKVRYLRYKALKNPYFKWLRNRLNNNAFLNIFVIRFIPGLRTVGFTMSGFFLIPLPVFLSAVIFATTLWTGVVFSVVYYFGTRAWVQTAQYQWLLIPIAAGVLLIMNRIVRRSISRELL</sequence>
<feature type="transmembrane region" description="Helical" evidence="6">
    <location>
        <begin position="49"/>
        <end position="73"/>
    </location>
</feature>
<evidence type="ECO:0000256" key="2">
    <source>
        <dbReference type="ARBA" id="ARBA00022475"/>
    </source>
</evidence>
<keyword evidence="9" id="KW-1185">Reference proteome</keyword>
<comment type="caution">
    <text evidence="8">The sequence shown here is derived from an EMBL/GenBank/DDBJ whole genome shotgun (WGS) entry which is preliminary data.</text>
</comment>
<evidence type="ECO:0000313" key="9">
    <source>
        <dbReference type="Proteomes" id="UP000254326"/>
    </source>
</evidence>
<feature type="domain" description="VTT" evidence="7">
    <location>
        <begin position="48"/>
        <end position="152"/>
    </location>
</feature>
<evidence type="ECO:0000256" key="3">
    <source>
        <dbReference type="ARBA" id="ARBA00022692"/>
    </source>
</evidence>
<evidence type="ECO:0000256" key="4">
    <source>
        <dbReference type="ARBA" id="ARBA00022989"/>
    </source>
</evidence>
<keyword evidence="4 6" id="KW-1133">Transmembrane helix</keyword>
<feature type="transmembrane region" description="Helical" evidence="6">
    <location>
        <begin position="131"/>
        <end position="155"/>
    </location>
</feature>
<dbReference type="GO" id="GO:0005886">
    <property type="term" value="C:plasma membrane"/>
    <property type="evidence" value="ECO:0007669"/>
    <property type="project" value="UniProtKB-SubCell"/>
</dbReference>
<dbReference type="InterPro" id="IPR032816">
    <property type="entry name" value="VTT_dom"/>
</dbReference>
<evidence type="ECO:0000256" key="6">
    <source>
        <dbReference type="SAM" id="Phobius"/>
    </source>
</evidence>
<keyword evidence="2" id="KW-1003">Cell membrane</keyword>
<evidence type="ECO:0000256" key="1">
    <source>
        <dbReference type="ARBA" id="ARBA00004651"/>
    </source>
</evidence>
<evidence type="ECO:0000313" key="8">
    <source>
        <dbReference type="EMBL" id="RDL45632.1"/>
    </source>
</evidence>
<dbReference type="Proteomes" id="UP000254326">
    <property type="component" value="Unassembled WGS sequence"/>
</dbReference>
<name>A0A370UCW5_9GAMM</name>
<feature type="transmembrane region" description="Helical" evidence="6">
    <location>
        <begin position="167"/>
        <end position="184"/>
    </location>
</feature>
<comment type="subcellular location">
    <subcellularLocation>
        <location evidence="1">Cell membrane</location>
        <topology evidence="1">Multi-pass membrane protein</topology>
    </subcellularLocation>
</comment>
<evidence type="ECO:0000259" key="7">
    <source>
        <dbReference type="Pfam" id="PF09335"/>
    </source>
</evidence>
<dbReference type="PANTHER" id="PTHR42709">
    <property type="entry name" value="ALKALINE PHOSPHATASE LIKE PROTEIN"/>
    <property type="match status" value="1"/>
</dbReference>
<dbReference type="Pfam" id="PF09335">
    <property type="entry name" value="VTT_dom"/>
    <property type="match status" value="1"/>
</dbReference>
<proteinExistence type="predicted"/>
<dbReference type="RefSeq" id="WP_115466222.1">
    <property type="nucleotide sequence ID" value="NZ_QKRA01000001.1"/>
</dbReference>
<dbReference type="OrthoDB" id="5703869at2"/>
<dbReference type="PANTHER" id="PTHR42709:SF6">
    <property type="entry name" value="UNDECAPRENYL PHOSPHATE TRANSPORTER A"/>
    <property type="match status" value="1"/>
</dbReference>
<reference evidence="8 9" key="1">
    <citation type="submission" date="2018-06" db="EMBL/GenBank/DDBJ databases">
        <title>Marinomonas sp. YLB-05 draft genome sequence.</title>
        <authorList>
            <person name="Yu L."/>
            <person name="Tang X."/>
        </authorList>
    </citation>
    <scope>NUCLEOTIDE SEQUENCE [LARGE SCALE GENOMIC DNA]</scope>
    <source>
        <strain evidence="8 9">YLB-05</strain>
    </source>
</reference>
<dbReference type="AlphaFoldDB" id="A0A370UCW5"/>
<evidence type="ECO:0000256" key="5">
    <source>
        <dbReference type="ARBA" id="ARBA00023136"/>
    </source>
</evidence>